<accession>A0A0F9MWC9</accession>
<organism evidence="1">
    <name type="scientific">marine sediment metagenome</name>
    <dbReference type="NCBI Taxonomy" id="412755"/>
    <lineage>
        <taxon>unclassified sequences</taxon>
        <taxon>metagenomes</taxon>
        <taxon>ecological metagenomes</taxon>
    </lineage>
</organism>
<sequence length="51" mass="6284">MIKKIIDYIKERKEIRRRKRVAKFMWDQTLSSHDYFMGWSDESDEESDGDL</sequence>
<gene>
    <name evidence="1" type="ORF">LCGC14_1334630</name>
</gene>
<comment type="caution">
    <text evidence="1">The sequence shown here is derived from an EMBL/GenBank/DDBJ whole genome shotgun (WGS) entry which is preliminary data.</text>
</comment>
<name>A0A0F9MWC9_9ZZZZ</name>
<reference evidence="1" key="1">
    <citation type="journal article" date="2015" name="Nature">
        <title>Complex archaea that bridge the gap between prokaryotes and eukaryotes.</title>
        <authorList>
            <person name="Spang A."/>
            <person name="Saw J.H."/>
            <person name="Jorgensen S.L."/>
            <person name="Zaremba-Niedzwiedzka K."/>
            <person name="Martijn J."/>
            <person name="Lind A.E."/>
            <person name="van Eijk R."/>
            <person name="Schleper C."/>
            <person name="Guy L."/>
            <person name="Ettema T.J."/>
        </authorList>
    </citation>
    <scope>NUCLEOTIDE SEQUENCE</scope>
</reference>
<dbReference type="AlphaFoldDB" id="A0A0F9MWC9"/>
<proteinExistence type="predicted"/>
<protein>
    <submittedName>
        <fullName evidence="1">Uncharacterized protein</fullName>
    </submittedName>
</protein>
<dbReference type="EMBL" id="LAZR01008104">
    <property type="protein sequence ID" value="KKM80945.1"/>
    <property type="molecule type" value="Genomic_DNA"/>
</dbReference>
<evidence type="ECO:0000313" key="1">
    <source>
        <dbReference type="EMBL" id="KKM80945.1"/>
    </source>
</evidence>